<sequence length="747" mass="84716">MRKNIEEMIKEMSLEEKVAQLCGIWITDLIENDEISYRKCKELIPYGIGHIGQAGSCTTYEPGHLAKLIDDLQQYVRQETKSKIPVLFHEEVITGIAVKNTMITPQMIGMGCSWNPQLVYENAKTIAKDMKKMGIYYALSPMVDVVTDPRWGRAEEGFGENPYLVGSFTKSFITGLQSESVAATAKHFAGYGADNEDVVTFLNDILFPFQIAIKYDVCAVMPGYHMYKEIPCILSEELLNQILREKLGFKNMIVSDYGAIKQAWSVYGYTKNALETASKALKSGVAVDLPKGEIYQNLSGYVKDGTIKEELVNEAVKQVLLVKEKTGLLDPPDKRKTYHLNLDTKQHRERALKSAHQSIVLLKNDAILPIDTNTTVPCILVTGPEADSCYSLLGDYTWAGIAEYFHRQSISRESPHLVTLLEGMKKRFAGKADILYERGCDWGIVEKTMNTMQGGDERCRVNLHDMLEKREDVNTDALSKYIEKADMIVAAVGENRYFCGEGCNRVDVGLPKEQEEFVYQLCKTGKPVIMVVFGGRPLAIEKLAEQCSAVIYAWYPGEEGGNAIADILSGKVCPSGKLCVTLPIEGDRPIDSRESLKKGSQYYFGYGLSYAEFIYHSFWCPEKVMMNEEYFDISFIIENIGFRTATEIGQVYMRHVDEEKKNLVGFVRTTIKKQKKRQIKIRIYTECLSEYDMEGRLCLKPGVWMIYVGASVRDEQLFSRIEIRGDETVFMKRKHDFSQVIENYYKE</sequence>
<dbReference type="InterPro" id="IPR001764">
    <property type="entry name" value="Glyco_hydro_3_N"/>
</dbReference>
<evidence type="ECO:0000313" key="5">
    <source>
        <dbReference type="Proteomes" id="UP000265828"/>
    </source>
</evidence>
<protein>
    <recommendedName>
        <fullName evidence="2">Fibronectin type III-like domain-containing protein</fullName>
    </recommendedName>
</protein>
<dbReference type="PRINTS" id="PR00133">
    <property type="entry name" value="GLHYDRLASE3"/>
</dbReference>
<dbReference type="SUPFAM" id="SSF52279">
    <property type="entry name" value="Beta-D-glucan exohydrolase, C-terminal domain"/>
    <property type="match status" value="1"/>
</dbReference>
<accession>A0A395XAW8</accession>
<comment type="caution">
    <text evidence="3">The sequence shown here is derived from an EMBL/GenBank/DDBJ whole genome shotgun (WGS) entry which is preliminary data.</text>
</comment>
<dbReference type="PANTHER" id="PTHR30620:SF123">
    <property type="entry name" value="BETA-XYLOSIDASE"/>
    <property type="match status" value="1"/>
</dbReference>
<dbReference type="PANTHER" id="PTHR30620">
    <property type="entry name" value="PERIPLASMIC BETA-GLUCOSIDASE-RELATED"/>
    <property type="match status" value="1"/>
</dbReference>
<dbReference type="InterPro" id="IPR036962">
    <property type="entry name" value="Glyco_hydro_3_N_sf"/>
</dbReference>
<feature type="domain" description="Fibronectin type III-like" evidence="2">
    <location>
        <begin position="647"/>
        <end position="712"/>
    </location>
</feature>
<dbReference type="SUPFAM" id="SSF51445">
    <property type="entry name" value="(Trans)glycosidases"/>
    <property type="match status" value="1"/>
</dbReference>
<dbReference type="InterPro" id="IPR051915">
    <property type="entry name" value="Cellulose_Degrad_GH3"/>
</dbReference>
<dbReference type="EMBL" id="QROE01000002">
    <property type="protein sequence ID" value="RHK96782.1"/>
    <property type="molecule type" value="Genomic_DNA"/>
</dbReference>
<dbReference type="RefSeq" id="WP_117627946.1">
    <property type="nucleotide sequence ID" value="NZ_CABJDZ010000002.1"/>
</dbReference>
<dbReference type="InterPro" id="IPR002772">
    <property type="entry name" value="Glyco_hydro_3_C"/>
</dbReference>
<organism evidence="3 5">
    <name type="scientific">Blautia obeum</name>
    <dbReference type="NCBI Taxonomy" id="40520"/>
    <lineage>
        <taxon>Bacteria</taxon>
        <taxon>Bacillati</taxon>
        <taxon>Bacillota</taxon>
        <taxon>Clostridia</taxon>
        <taxon>Lachnospirales</taxon>
        <taxon>Lachnospiraceae</taxon>
        <taxon>Blautia</taxon>
    </lineage>
</organism>
<dbReference type="Pfam" id="PF14310">
    <property type="entry name" value="Fn3-like"/>
    <property type="match status" value="1"/>
</dbReference>
<dbReference type="InterPro" id="IPR026891">
    <property type="entry name" value="Fn3-like"/>
</dbReference>
<proteinExistence type="predicted"/>
<evidence type="ECO:0000313" key="6">
    <source>
        <dbReference type="Proteomes" id="UP000284267"/>
    </source>
</evidence>
<reference evidence="5 6" key="1">
    <citation type="submission" date="2018-08" db="EMBL/GenBank/DDBJ databases">
        <title>A genome reference for cultivated species of the human gut microbiota.</title>
        <authorList>
            <person name="Zou Y."/>
            <person name="Xue W."/>
            <person name="Luo G."/>
        </authorList>
    </citation>
    <scope>NUCLEOTIDE SEQUENCE [LARGE SCALE GENOMIC DNA]</scope>
    <source>
        <strain evidence="3 5">AF14-23</strain>
        <strain evidence="4 6">AF39-4</strain>
    </source>
</reference>
<dbReference type="Proteomes" id="UP000265828">
    <property type="component" value="Unassembled WGS sequence"/>
</dbReference>
<evidence type="ECO:0000259" key="2">
    <source>
        <dbReference type="SMART" id="SM01217"/>
    </source>
</evidence>
<dbReference type="Gene3D" id="3.40.50.1700">
    <property type="entry name" value="Glycoside hydrolase family 3 C-terminal domain"/>
    <property type="match status" value="1"/>
</dbReference>
<dbReference type="GO" id="GO:0009251">
    <property type="term" value="P:glucan catabolic process"/>
    <property type="evidence" value="ECO:0007669"/>
    <property type="project" value="TreeGrafter"/>
</dbReference>
<evidence type="ECO:0000256" key="1">
    <source>
        <dbReference type="ARBA" id="ARBA00022801"/>
    </source>
</evidence>
<keyword evidence="1" id="KW-0378">Hydrolase</keyword>
<dbReference type="SMART" id="SM01217">
    <property type="entry name" value="Fn3_like"/>
    <property type="match status" value="1"/>
</dbReference>
<evidence type="ECO:0000313" key="3">
    <source>
        <dbReference type="EMBL" id="RGV66326.1"/>
    </source>
</evidence>
<dbReference type="GO" id="GO:0008422">
    <property type="term" value="F:beta-glucosidase activity"/>
    <property type="evidence" value="ECO:0007669"/>
    <property type="project" value="TreeGrafter"/>
</dbReference>
<dbReference type="Proteomes" id="UP000284267">
    <property type="component" value="Unassembled WGS sequence"/>
</dbReference>
<dbReference type="AlphaFoldDB" id="A0A395XAW8"/>
<dbReference type="InterPro" id="IPR036881">
    <property type="entry name" value="Glyco_hydro_3_C_sf"/>
</dbReference>
<dbReference type="InterPro" id="IPR013783">
    <property type="entry name" value="Ig-like_fold"/>
</dbReference>
<dbReference type="Gene3D" id="3.20.20.300">
    <property type="entry name" value="Glycoside hydrolase, family 3, N-terminal domain"/>
    <property type="match status" value="1"/>
</dbReference>
<name>A0A395XAW8_9FIRM</name>
<dbReference type="Pfam" id="PF01915">
    <property type="entry name" value="Glyco_hydro_3_C"/>
    <property type="match status" value="1"/>
</dbReference>
<gene>
    <name evidence="4" type="ORF">DW040_06200</name>
    <name evidence="3" type="ORF">DWW07_01115</name>
</gene>
<dbReference type="Gene3D" id="2.60.40.10">
    <property type="entry name" value="Immunoglobulins"/>
    <property type="match status" value="1"/>
</dbReference>
<dbReference type="EMBL" id="QRZI01000001">
    <property type="protein sequence ID" value="RGV66326.1"/>
    <property type="molecule type" value="Genomic_DNA"/>
</dbReference>
<dbReference type="InterPro" id="IPR017853">
    <property type="entry name" value="GH"/>
</dbReference>
<dbReference type="Pfam" id="PF00933">
    <property type="entry name" value="Glyco_hydro_3"/>
    <property type="match status" value="1"/>
</dbReference>
<evidence type="ECO:0000313" key="4">
    <source>
        <dbReference type="EMBL" id="RHK96782.1"/>
    </source>
</evidence>